<protein>
    <submittedName>
        <fullName evidence="1">Uncharacterized protein</fullName>
    </submittedName>
</protein>
<organism evidence="1 2">
    <name type="scientific">Capsicum baccatum</name>
    <name type="common">Peruvian pepper</name>
    <dbReference type="NCBI Taxonomy" id="33114"/>
    <lineage>
        <taxon>Eukaryota</taxon>
        <taxon>Viridiplantae</taxon>
        <taxon>Streptophyta</taxon>
        <taxon>Embryophyta</taxon>
        <taxon>Tracheophyta</taxon>
        <taxon>Spermatophyta</taxon>
        <taxon>Magnoliopsida</taxon>
        <taxon>eudicotyledons</taxon>
        <taxon>Gunneridae</taxon>
        <taxon>Pentapetalae</taxon>
        <taxon>asterids</taxon>
        <taxon>lamiids</taxon>
        <taxon>Solanales</taxon>
        <taxon>Solanaceae</taxon>
        <taxon>Solanoideae</taxon>
        <taxon>Capsiceae</taxon>
        <taxon>Capsicum</taxon>
    </lineage>
</organism>
<name>A0A2G2WTP4_CAPBA</name>
<evidence type="ECO:0000313" key="2">
    <source>
        <dbReference type="Proteomes" id="UP000224567"/>
    </source>
</evidence>
<proteinExistence type="predicted"/>
<dbReference type="Proteomes" id="UP000224567">
    <property type="component" value="Unassembled WGS sequence"/>
</dbReference>
<accession>A0A2G2WTP4</accession>
<gene>
    <name evidence="1" type="ORF">CQW23_12823</name>
</gene>
<dbReference type="EMBL" id="MLFT02000005">
    <property type="protein sequence ID" value="PHT48615.1"/>
    <property type="molecule type" value="Genomic_DNA"/>
</dbReference>
<keyword evidence="2" id="KW-1185">Reference proteome</keyword>
<reference evidence="2" key="2">
    <citation type="journal article" date="2017" name="J. Anim. Genet.">
        <title>Multiple reference genome sequences of hot pepper reveal the massive evolution of plant disease resistance genes by retroduplication.</title>
        <authorList>
            <person name="Kim S."/>
            <person name="Park J."/>
            <person name="Yeom S.-I."/>
            <person name="Kim Y.-M."/>
            <person name="Seo E."/>
            <person name="Kim K.-T."/>
            <person name="Kim M.-S."/>
            <person name="Lee J.M."/>
            <person name="Cheong K."/>
            <person name="Shin H.-S."/>
            <person name="Kim S.-B."/>
            <person name="Han K."/>
            <person name="Lee J."/>
            <person name="Park M."/>
            <person name="Lee H.-A."/>
            <person name="Lee H.-Y."/>
            <person name="Lee Y."/>
            <person name="Oh S."/>
            <person name="Lee J.H."/>
            <person name="Choi E."/>
            <person name="Choi E."/>
            <person name="Lee S.E."/>
            <person name="Jeon J."/>
            <person name="Kim H."/>
            <person name="Choi G."/>
            <person name="Song H."/>
            <person name="Lee J."/>
            <person name="Lee S.-C."/>
            <person name="Kwon J.-K."/>
            <person name="Lee H.-Y."/>
            <person name="Koo N."/>
            <person name="Hong Y."/>
            <person name="Kim R.W."/>
            <person name="Kang W.-H."/>
            <person name="Huh J.H."/>
            <person name="Kang B.-C."/>
            <person name="Yang T.-J."/>
            <person name="Lee Y.-H."/>
            <person name="Bennetzen J.L."/>
            <person name="Choi D."/>
        </authorList>
    </citation>
    <scope>NUCLEOTIDE SEQUENCE [LARGE SCALE GENOMIC DNA]</scope>
    <source>
        <strain evidence="2">cv. PBC81</strain>
    </source>
</reference>
<sequence length="122" mass="14547">MISESLEYNSEMVCMIMLTAGIDQNIIYEYYDEYVQVLLEHAVHQVHERCWGIAGSEVYLREITGTLKLVKQFIDYGKRILVLDHDFSELMNRYGLSVWKKINAEVYFPFERNSWKMFGKYI</sequence>
<dbReference type="AlphaFoldDB" id="A0A2G2WTP4"/>
<reference evidence="1 2" key="1">
    <citation type="journal article" date="2017" name="Genome Biol.">
        <title>New reference genome sequences of hot pepper reveal the massive evolution of plant disease-resistance genes by retroduplication.</title>
        <authorList>
            <person name="Kim S."/>
            <person name="Park J."/>
            <person name="Yeom S.I."/>
            <person name="Kim Y.M."/>
            <person name="Seo E."/>
            <person name="Kim K.T."/>
            <person name="Kim M.S."/>
            <person name="Lee J.M."/>
            <person name="Cheong K."/>
            <person name="Shin H.S."/>
            <person name="Kim S.B."/>
            <person name="Han K."/>
            <person name="Lee J."/>
            <person name="Park M."/>
            <person name="Lee H.A."/>
            <person name="Lee H.Y."/>
            <person name="Lee Y."/>
            <person name="Oh S."/>
            <person name="Lee J.H."/>
            <person name="Choi E."/>
            <person name="Choi E."/>
            <person name="Lee S.E."/>
            <person name="Jeon J."/>
            <person name="Kim H."/>
            <person name="Choi G."/>
            <person name="Song H."/>
            <person name="Lee J."/>
            <person name="Lee S.C."/>
            <person name="Kwon J.K."/>
            <person name="Lee H.Y."/>
            <person name="Koo N."/>
            <person name="Hong Y."/>
            <person name="Kim R.W."/>
            <person name="Kang W.H."/>
            <person name="Huh J.H."/>
            <person name="Kang B.C."/>
            <person name="Yang T.J."/>
            <person name="Lee Y.H."/>
            <person name="Bennetzen J.L."/>
            <person name="Choi D."/>
        </authorList>
    </citation>
    <scope>NUCLEOTIDE SEQUENCE [LARGE SCALE GENOMIC DNA]</scope>
    <source>
        <strain evidence="2">cv. PBC81</strain>
    </source>
</reference>
<evidence type="ECO:0000313" key="1">
    <source>
        <dbReference type="EMBL" id="PHT48615.1"/>
    </source>
</evidence>
<comment type="caution">
    <text evidence="1">The sequence shown here is derived from an EMBL/GenBank/DDBJ whole genome shotgun (WGS) entry which is preliminary data.</text>
</comment>